<comment type="function">
    <text evidence="3">With LigD forms a non-homologous end joining (NHEJ) DNA repair enzyme, which repairs dsDNA breaks with reduced fidelity. Binds linear dsDNA with 5'- and 3'- overhangs but not closed circular dsDNA nor ssDNA. Recruits and stimulates the ligase activity of LigD.</text>
</comment>
<dbReference type="PANTHER" id="PTHR41251:SF1">
    <property type="entry name" value="NON-HOMOLOGOUS END JOINING PROTEIN KU"/>
    <property type="match status" value="1"/>
</dbReference>
<dbReference type="HAMAP" id="MF_01875">
    <property type="entry name" value="Prokaryotic_Ku"/>
    <property type="match status" value="1"/>
</dbReference>
<keyword evidence="3" id="KW-0227">DNA damage</keyword>
<comment type="similarity">
    <text evidence="3">Belongs to the prokaryotic Ku family.</text>
</comment>
<evidence type="ECO:0000256" key="3">
    <source>
        <dbReference type="HAMAP-Rule" id="MF_01875"/>
    </source>
</evidence>
<sequence length="309" mass="34506">MPRTIWSGAISFGLVSVPINVVSATEDHSVRFHQYHLEDMGRVRVRKFCEVEDREVSSDEIGKGYQLTKEQVIPISDDELSNLPLPTAKAIEIEAFVPLESVDPIRIGEGYYLQPSGQVAAKPYKLLRDALARSSKVAVAKFAWSGRERLGLLRVRDDVIVLHAMRWPDEIRDPSELVPPPVDLSEEEIEGALALMETMTREDLEGEEFRDTYTEALEQIIEAKREHQELPEAPEPAETSGQVVDLMAALQESVKKARSSRGEREADVHEMPKQKKTAGKKTAKKSAAKKTAAKKTAAKKTARKPRKTA</sequence>
<keyword evidence="2 3" id="KW-0233">DNA recombination</keyword>
<keyword evidence="3" id="KW-0234">DNA repair</keyword>
<evidence type="ECO:0000259" key="5">
    <source>
        <dbReference type="SMART" id="SM00559"/>
    </source>
</evidence>
<feature type="region of interest" description="Disordered" evidence="4">
    <location>
        <begin position="251"/>
        <end position="309"/>
    </location>
</feature>
<dbReference type="PIRSF" id="PIRSF006493">
    <property type="entry name" value="Prok_Ku"/>
    <property type="match status" value="1"/>
</dbReference>
<keyword evidence="7" id="KW-1185">Reference proteome</keyword>
<evidence type="ECO:0000256" key="4">
    <source>
        <dbReference type="SAM" id="MobiDB-lite"/>
    </source>
</evidence>
<evidence type="ECO:0000313" key="6">
    <source>
        <dbReference type="EMBL" id="GAA1426540.1"/>
    </source>
</evidence>
<dbReference type="SMART" id="SM00559">
    <property type="entry name" value="Ku78"/>
    <property type="match status" value="1"/>
</dbReference>
<feature type="compositionally biased region" description="Basic residues" evidence="4">
    <location>
        <begin position="274"/>
        <end position="309"/>
    </location>
</feature>
<dbReference type="CDD" id="cd00789">
    <property type="entry name" value="KU_like"/>
    <property type="match status" value="1"/>
</dbReference>
<accession>A0ABP4JRM4</accession>
<protein>
    <recommendedName>
        <fullName evidence="3">Non-homologous end joining protein Ku</fullName>
    </recommendedName>
</protein>
<dbReference type="Pfam" id="PF02735">
    <property type="entry name" value="Ku"/>
    <property type="match status" value="1"/>
</dbReference>
<evidence type="ECO:0000256" key="1">
    <source>
        <dbReference type="ARBA" id="ARBA00023125"/>
    </source>
</evidence>
<dbReference type="NCBIfam" id="TIGR02772">
    <property type="entry name" value="Ku_bact"/>
    <property type="match status" value="1"/>
</dbReference>
<dbReference type="PANTHER" id="PTHR41251">
    <property type="entry name" value="NON-HOMOLOGOUS END JOINING PROTEIN KU"/>
    <property type="match status" value="1"/>
</dbReference>
<evidence type="ECO:0000256" key="2">
    <source>
        <dbReference type="ARBA" id="ARBA00023172"/>
    </source>
</evidence>
<organism evidence="6 7">
    <name type="scientific">Streptomyces thermospinosisporus</name>
    <dbReference type="NCBI Taxonomy" id="161482"/>
    <lineage>
        <taxon>Bacteria</taxon>
        <taxon>Bacillati</taxon>
        <taxon>Actinomycetota</taxon>
        <taxon>Actinomycetes</taxon>
        <taxon>Kitasatosporales</taxon>
        <taxon>Streptomycetaceae</taxon>
        <taxon>Streptomyces</taxon>
    </lineage>
</organism>
<dbReference type="EMBL" id="BAAAIZ010000051">
    <property type="protein sequence ID" value="GAA1426540.1"/>
    <property type="molecule type" value="Genomic_DNA"/>
</dbReference>
<reference evidence="7" key="1">
    <citation type="journal article" date="2019" name="Int. J. Syst. Evol. Microbiol.">
        <title>The Global Catalogue of Microorganisms (GCM) 10K type strain sequencing project: providing services to taxonomists for standard genome sequencing and annotation.</title>
        <authorList>
            <consortium name="The Broad Institute Genomics Platform"/>
            <consortium name="The Broad Institute Genome Sequencing Center for Infectious Disease"/>
            <person name="Wu L."/>
            <person name="Ma J."/>
        </authorList>
    </citation>
    <scope>NUCLEOTIDE SEQUENCE [LARGE SCALE GENOMIC DNA]</scope>
    <source>
        <strain evidence="7">JCM 11756</strain>
    </source>
</reference>
<dbReference type="InterPro" id="IPR006164">
    <property type="entry name" value="DNA_bd_Ku70/Ku80"/>
</dbReference>
<dbReference type="RefSeq" id="WP_344014078.1">
    <property type="nucleotide sequence ID" value="NZ_BAAAIZ010000051.1"/>
</dbReference>
<feature type="compositionally biased region" description="Basic and acidic residues" evidence="4">
    <location>
        <begin position="260"/>
        <end position="273"/>
    </location>
</feature>
<keyword evidence="1 3" id="KW-0238">DNA-binding</keyword>
<dbReference type="Gene3D" id="2.40.290.10">
    <property type="match status" value="1"/>
</dbReference>
<feature type="domain" description="Ku" evidence="5">
    <location>
        <begin position="53"/>
        <end position="182"/>
    </location>
</feature>
<dbReference type="InterPro" id="IPR009187">
    <property type="entry name" value="Prok_Ku"/>
</dbReference>
<name>A0ABP4JRM4_9ACTN</name>
<evidence type="ECO:0000313" key="7">
    <source>
        <dbReference type="Proteomes" id="UP001500973"/>
    </source>
</evidence>
<dbReference type="SUPFAM" id="SSF100939">
    <property type="entry name" value="SPOC domain-like"/>
    <property type="match status" value="1"/>
</dbReference>
<comment type="caution">
    <text evidence="6">The sequence shown here is derived from an EMBL/GenBank/DDBJ whole genome shotgun (WGS) entry which is preliminary data.</text>
</comment>
<gene>
    <name evidence="3" type="primary">ku</name>
    <name evidence="6" type="ORF">GCM10009601_35620</name>
</gene>
<dbReference type="Proteomes" id="UP001500973">
    <property type="component" value="Unassembled WGS sequence"/>
</dbReference>
<comment type="subunit">
    <text evidence="3">Homodimer. Interacts with LigD.</text>
</comment>
<dbReference type="InterPro" id="IPR016194">
    <property type="entry name" value="SPOC-like_C_dom_sf"/>
</dbReference>
<proteinExistence type="inferred from homology"/>